<sequence length="199" mass="21472">MRLRRHPGGRTDHLGPRVVLGVVVGVGPAFNRHVQPTAGHEFDLNDDGANDGADDRPVHHKHRQHRLSGTTAGAAGTDLTGDVYGKIVAVDPGQSQITLDKFDWFTGDAARQACDEDGVQERDNGWCTDYYYRNRNPQLRVVTVSPDATVVTLAGGSPTPVPSDLPTVGQRLSGSESSGIFQITVTDGQVTSIRELYFP</sequence>
<evidence type="ECO:0000313" key="2">
    <source>
        <dbReference type="EMBL" id="ACV78827.1"/>
    </source>
</evidence>
<accession>C8X6H2</accession>
<dbReference type="AlphaFoldDB" id="C8X6H2"/>
<keyword evidence="3" id="KW-1185">Reference proteome</keyword>
<dbReference type="Proteomes" id="UP000002218">
    <property type="component" value="Chromosome"/>
</dbReference>
<dbReference type="eggNOG" id="ENOG5033GGF">
    <property type="taxonomic scope" value="Bacteria"/>
</dbReference>
<name>C8X6H2_NAKMY</name>
<evidence type="ECO:0000256" key="1">
    <source>
        <dbReference type="SAM" id="MobiDB-lite"/>
    </source>
</evidence>
<dbReference type="KEGG" id="nml:Namu_2458"/>
<dbReference type="RefSeq" id="WP_015747715.1">
    <property type="nucleotide sequence ID" value="NC_013235.1"/>
</dbReference>
<feature type="region of interest" description="Disordered" evidence="1">
    <location>
        <begin position="37"/>
        <end position="75"/>
    </location>
</feature>
<evidence type="ECO:0000313" key="3">
    <source>
        <dbReference type="Proteomes" id="UP000002218"/>
    </source>
</evidence>
<dbReference type="HOGENOM" id="CLU_1370921_0_0_11"/>
<protein>
    <submittedName>
        <fullName evidence="2">Uncharacterized protein</fullName>
    </submittedName>
</protein>
<dbReference type="InParanoid" id="C8X6H2"/>
<dbReference type="EMBL" id="CP001737">
    <property type="protein sequence ID" value="ACV78827.1"/>
    <property type="molecule type" value="Genomic_DNA"/>
</dbReference>
<gene>
    <name evidence="2" type="ordered locus">Namu_2458</name>
</gene>
<reference evidence="2 3" key="2">
    <citation type="journal article" date="2010" name="Stand. Genomic Sci.">
        <title>Complete genome sequence of Nakamurella multipartita type strain (Y-104).</title>
        <authorList>
            <person name="Tice H."/>
            <person name="Mayilraj S."/>
            <person name="Sims D."/>
            <person name="Lapidus A."/>
            <person name="Nolan M."/>
            <person name="Lucas S."/>
            <person name="Glavina Del Rio T."/>
            <person name="Copeland A."/>
            <person name="Cheng J.F."/>
            <person name="Meincke L."/>
            <person name="Bruce D."/>
            <person name="Goodwin L."/>
            <person name="Pitluck S."/>
            <person name="Ivanova N."/>
            <person name="Mavromatis K."/>
            <person name="Ovchinnikova G."/>
            <person name="Pati A."/>
            <person name="Chen A."/>
            <person name="Palaniappan K."/>
            <person name="Land M."/>
            <person name="Hauser L."/>
            <person name="Chang Y.J."/>
            <person name="Jeffries C.D."/>
            <person name="Detter J.C."/>
            <person name="Brettin T."/>
            <person name="Rohde M."/>
            <person name="Goker M."/>
            <person name="Bristow J."/>
            <person name="Eisen J.A."/>
            <person name="Markowitz V."/>
            <person name="Hugenholtz P."/>
            <person name="Kyrpides N.C."/>
            <person name="Klenk H.P."/>
            <person name="Chen F."/>
        </authorList>
    </citation>
    <scope>NUCLEOTIDE SEQUENCE [LARGE SCALE GENOMIC DNA]</scope>
    <source>
        <strain evidence="3">ATCC 700099 / DSM 44233 / CIP 104796 / JCM 9543 / NBRC 105858 / Y-104</strain>
    </source>
</reference>
<dbReference type="OrthoDB" id="5178946at2"/>
<reference evidence="3" key="1">
    <citation type="submission" date="2009-09" db="EMBL/GenBank/DDBJ databases">
        <title>The complete genome of Nakamurella multipartita DSM 44233.</title>
        <authorList>
            <consortium name="US DOE Joint Genome Institute (JGI-PGF)"/>
            <person name="Lucas S."/>
            <person name="Copeland A."/>
            <person name="Lapidus A."/>
            <person name="Glavina del Rio T."/>
            <person name="Dalin E."/>
            <person name="Tice H."/>
            <person name="Bruce D."/>
            <person name="Goodwin L."/>
            <person name="Pitluck S."/>
            <person name="Kyrpides N."/>
            <person name="Mavromatis K."/>
            <person name="Ivanova N."/>
            <person name="Ovchinnikova G."/>
            <person name="Sims D."/>
            <person name="Meincke L."/>
            <person name="Brettin T."/>
            <person name="Detter J.C."/>
            <person name="Han C."/>
            <person name="Larimer F."/>
            <person name="Land M."/>
            <person name="Hauser L."/>
            <person name="Markowitz V."/>
            <person name="Cheng J.-F."/>
            <person name="Hugenholtz P."/>
            <person name="Woyke T."/>
            <person name="Wu D."/>
            <person name="Klenk H.-P."/>
            <person name="Eisen J.A."/>
        </authorList>
    </citation>
    <scope>NUCLEOTIDE SEQUENCE [LARGE SCALE GENOMIC DNA]</scope>
    <source>
        <strain evidence="3">ATCC 700099 / DSM 44233 / CIP 104796 / JCM 9543 / NBRC 105858 / Y-104</strain>
    </source>
</reference>
<proteinExistence type="predicted"/>
<organism evidence="2 3">
    <name type="scientific">Nakamurella multipartita (strain ATCC 700099 / DSM 44233 / CIP 104796 / JCM 9543 / NBRC 105858 / Y-104)</name>
    <name type="common">Microsphaera multipartita</name>
    <dbReference type="NCBI Taxonomy" id="479431"/>
    <lineage>
        <taxon>Bacteria</taxon>
        <taxon>Bacillati</taxon>
        <taxon>Actinomycetota</taxon>
        <taxon>Actinomycetes</taxon>
        <taxon>Nakamurellales</taxon>
        <taxon>Nakamurellaceae</taxon>
        <taxon>Nakamurella</taxon>
    </lineage>
</organism>